<evidence type="ECO:0000256" key="1">
    <source>
        <dbReference type="SAM" id="Phobius"/>
    </source>
</evidence>
<protein>
    <submittedName>
        <fullName evidence="2">Uncharacterized protein</fullName>
    </submittedName>
</protein>
<gene>
    <name evidence="2" type="ORF">EV645_5921</name>
</gene>
<evidence type="ECO:0000313" key="3">
    <source>
        <dbReference type="Proteomes" id="UP000292027"/>
    </source>
</evidence>
<proteinExistence type="predicted"/>
<dbReference type="EMBL" id="SHKR01000014">
    <property type="protein sequence ID" value="RZU12648.1"/>
    <property type="molecule type" value="Genomic_DNA"/>
</dbReference>
<comment type="caution">
    <text evidence="2">The sequence shown here is derived from an EMBL/GenBank/DDBJ whole genome shotgun (WGS) entry which is preliminary data.</text>
</comment>
<name>A0A4Q7WS26_9ACTN</name>
<keyword evidence="1" id="KW-0472">Membrane</keyword>
<feature type="transmembrane region" description="Helical" evidence="1">
    <location>
        <begin position="75"/>
        <end position="96"/>
    </location>
</feature>
<keyword evidence="1" id="KW-0812">Transmembrane</keyword>
<evidence type="ECO:0000313" key="2">
    <source>
        <dbReference type="EMBL" id="RZU12648.1"/>
    </source>
</evidence>
<accession>A0A4Q7WS26</accession>
<dbReference type="AlphaFoldDB" id="A0A4Q7WS26"/>
<reference evidence="2 3" key="1">
    <citation type="journal article" date="2015" name="Stand. Genomic Sci.">
        <title>Genomic Encyclopedia of Bacterial and Archaeal Type Strains, Phase III: the genomes of soil and plant-associated and newly described type strains.</title>
        <authorList>
            <person name="Whitman W.B."/>
            <person name="Woyke T."/>
            <person name="Klenk H.P."/>
            <person name="Zhou Y."/>
            <person name="Lilburn T.G."/>
            <person name="Beck B.J."/>
            <person name="De Vos P."/>
            <person name="Vandamme P."/>
            <person name="Eisen J.A."/>
            <person name="Garrity G."/>
            <person name="Hugenholtz P."/>
            <person name="Kyrpides N.C."/>
        </authorList>
    </citation>
    <scope>NUCLEOTIDE SEQUENCE [LARGE SCALE GENOMIC DNA]</scope>
    <source>
        <strain evidence="2 3">VKM Ac-2540</strain>
    </source>
</reference>
<keyword evidence="3" id="KW-1185">Reference proteome</keyword>
<keyword evidence="1" id="KW-1133">Transmembrane helix</keyword>
<organism evidence="2 3">
    <name type="scientific">Kribbella rubisoli</name>
    <dbReference type="NCBI Taxonomy" id="3075929"/>
    <lineage>
        <taxon>Bacteria</taxon>
        <taxon>Bacillati</taxon>
        <taxon>Actinomycetota</taxon>
        <taxon>Actinomycetes</taxon>
        <taxon>Propionibacteriales</taxon>
        <taxon>Kribbellaceae</taxon>
        <taxon>Kribbella</taxon>
    </lineage>
</organism>
<sequence length="220" mass="23933">MRALVPLRDSADNARMPTAHQLSQPFVVKRHGIGTTTTALALGTVVFGAMLVMTLGIVVVQAIRGASVREPLEAVWLAWGGTPLIFAVGLPILLLVGAITALEERRESDDDDVLLTVDDSGIYLGGEQPRAIPWGQIRGVCRLERHEVNDEGDETWEPRLVVMLLDEAALPRSTKAWGPSCPWPGSHEILGRSLPYDELVTAVAQRAPHIQVTNRGRVND</sequence>
<dbReference type="Proteomes" id="UP000292027">
    <property type="component" value="Unassembled WGS sequence"/>
</dbReference>
<feature type="transmembrane region" description="Helical" evidence="1">
    <location>
        <begin position="39"/>
        <end position="63"/>
    </location>
</feature>